<dbReference type="InterPro" id="IPR036291">
    <property type="entry name" value="NAD(P)-bd_dom_sf"/>
</dbReference>
<dbReference type="Gene3D" id="3.40.50.720">
    <property type="entry name" value="NAD(P)-binding Rossmann-like Domain"/>
    <property type="match status" value="1"/>
</dbReference>
<dbReference type="GO" id="GO:0102965">
    <property type="term" value="F:alcohol-forming long-chain fatty acyl-CoA reductase activity"/>
    <property type="evidence" value="ECO:0007669"/>
    <property type="project" value="UniProtKB-EC"/>
</dbReference>
<dbReference type="InterPro" id="IPR033640">
    <property type="entry name" value="FAR_C"/>
</dbReference>
<keyword evidence="4" id="KW-0560">Oxidoreductase</keyword>
<reference evidence="8" key="1">
    <citation type="submission" date="2022-08" db="EMBL/GenBank/DDBJ databases">
        <authorList>
            <person name="Gutierrez-Valencia J."/>
        </authorList>
    </citation>
    <scope>NUCLEOTIDE SEQUENCE</scope>
</reference>
<comment type="similarity">
    <text evidence="1 4">Belongs to the fatty acyl-CoA reductase family.</text>
</comment>
<organism evidence="8 9">
    <name type="scientific">Linum tenue</name>
    <dbReference type="NCBI Taxonomy" id="586396"/>
    <lineage>
        <taxon>Eukaryota</taxon>
        <taxon>Viridiplantae</taxon>
        <taxon>Streptophyta</taxon>
        <taxon>Embryophyta</taxon>
        <taxon>Tracheophyta</taxon>
        <taxon>Spermatophyta</taxon>
        <taxon>Magnoliopsida</taxon>
        <taxon>eudicotyledons</taxon>
        <taxon>Gunneridae</taxon>
        <taxon>Pentapetalae</taxon>
        <taxon>rosids</taxon>
        <taxon>fabids</taxon>
        <taxon>Malpighiales</taxon>
        <taxon>Linaceae</taxon>
        <taxon>Linum</taxon>
    </lineage>
</organism>
<evidence type="ECO:0000256" key="5">
    <source>
        <dbReference type="SAM" id="MobiDB-lite"/>
    </source>
</evidence>
<dbReference type="GO" id="GO:0035336">
    <property type="term" value="P:long-chain fatty-acyl-CoA metabolic process"/>
    <property type="evidence" value="ECO:0007669"/>
    <property type="project" value="TreeGrafter"/>
</dbReference>
<evidence type="ECO:0000259" key="6">
    <source>
        <dbReference type="Pfam" id="PF03015"/>
    </source>
</evidence>
<feature type="domain" description="Fatty acyl-CoA reductase C-terminal" evidence="6">
    <location>
        <begin position="514"/>
        <end position="582"/>
    </location>
</feature>
<evidence type="ECO:0000256" key="4">
    <source>
        <dbReference type="RuleBase" id="RU363097"/>
    </source>
</evidence>
<dbReference type="GO" id="GO:0010345">
    <property type="term" value="P:suberin biosynthetic process"/>
    <property type="evidence" value="ECO:0007669"/>
    <property type="project" value="TreeGrafter"/>
</dbReference>
<dbReference type="EC" id="1.2.1.84" evidence="4"/>
<dbReference type="CDD" id="cd05236">
    <property type="entry name" value="FAR-N_SDR_e"/>
    <property type="match status" value="1"/>
</dbReference>
<comment type="catalytic activity">
    <reaction evidence="4">
        <text>a long-chain fatty acyl-CoA + 2 NADPH + 2 H(+) = a long-chain primary fatty alcohol + 2 NADP(+) + CoA</text>
        <dbReference type="Rhea" id="RHEA:52716"/>
        <dbReference type="ChEBI" id="CHEBI:15378"/>
        <dbReference type="ChEBI" id="CHEBI:57287"/>
        <dbReference type="ChEBI" id="CHEBI:57783"/>
        <dbReference type="ChEBI" id="CHEBI:58349"/>
        <dbReference type="ChEBI" id="CHEBI:77396"/>
        <dbReference type="ChEBI" id="CHEBI:83139"/>
        <dbReference type="EC" id="1.2.1.84"/>
    </reaction>
</comment>
<comment type="function">
    <text evidence="4">Catalyzes the reduction of fatty acyl-CoA to fatty alcohols.</text>
</comment>
<dbReference type="Pfam" id="PF07993">
    <property type="entry name" value="NAD_binding_4"/>
    <property type="match status" value="1"/>
</dbReference>
<keyword evidence="2 4" id="KW-0444">Lipid biosynthesis</keyword>
<gene>
    <name evidence="8" type="ORF">LITE_LOCUS11597</name>
</gene>
<keyword evidence="4" id="KW-0521">NADP</keyword>
<keyword evidence="9" id="KW-1185">Reference proteome</keyword>
<dbReference type="InterPro" id="IPR013120">
    <property type="entry name" value="FAR_NAD-bd"/>
</dbReference>
<protein>
    <recommendedName>
        <fullName evidence="4">Fatty acyl-CoA reductase</fullName>
        <ecNumber evidence="4">1.2.1.84</ecNumber>
    </recommendedName>
</protein>
<dbReference type="AlphaFoldDB" id="A0AAV0IY40"/>
<dbReference type="Proteomes" id="UP001154282">
    <property type="component" value="Unassembled WGS sequence"/>
</dbReference>
<dbReference type="GO" id="GO:0080019">
    <property type="term" value="F:alcohol-forming very long-chain fatty acyl-CoA reductase activity"/>
    <property type="evidence" value="ECO:0007669"/>
    <property type="project" value="InterPro"/>
</dbReference>
<dbReference type="InterPro" id="IPR026055">
    <property type="entry name" value="FAR"/>
</dbReference>
<evidence type="ECO:0000256" key="1">
    <source>
        <dbReference type="ARBA" id="ARBA00005928"/>
    </source>
</evidence>
<evidence type="ECO:0000313" key="9">
    <source>
        <dbReference type="Proteomes" id="UP001154282"/>
    </source>
</evidence>
<comment type="caution">
    <text evidence="8">The sequence shown here is derived from an EMBL/GenBank/DDBJ whole genome shotgun (WGS) entry which is preliminary data.</text>
</comment>
<dbReference type="EMBL" id="CAMGYJ010000004">
    <property type="protein sequence ID" value="CAI0402451.1"/>
    <property type="molecule type" value="Genomic_DNA"/>
</dbReference>
<dbReference type="PANTHER" id="PTHR11011">
    <property type="entry name" value="MALE STERILITY PROTEIN 2-RELATED"/>
    <property type="match status" value="1"/>
</dbReference>
<dbReference type="PANTHER" id="PTHR11011:SF45">
    <property type="entry name" value="FATTY ACYL-COA REDUCTASE CG8306-RELATED"/>
    <property type="match status" value="1"/>
</dbReference>
<keyword evidence="3 4" id="KW-0443">Lipid metabolism</keyword>
<feature type="compositionally biased region" description="Low complexity" evidence="5">
    <location>
        <begin position="28"/>
        <end position="42"/>
    </location>
</feature>
<evidence type="ECO:0000259" key="7">
    <source>
        <dbReference type="Pfam" id="PF07993"/>
    </source>
</evidence>
<proteinExistence type="inferred from homology"/>
<sequence>MFLNSAASFATQNAFVRFPHGKWPPPQSSSSSSSSSSCQWSSTVNHGGKGSPSKGSSSVINRQHNRNHKVIRAVININTAENNAVPDNQLILAFDEQKQKQQGLGIDKFLSGKTWFITGATGFVGKVLVEKILRSIPDTRKIYLMIKAKDTEAALRRLKTEIIEAEVFSVLKEEYGESYESFMLAKLVPVPGNLAEAPELGIHPETADLVAGEVDLIVNSAANTTFDERYDVAINTNTRGATNLMRFADKCHNLKLFLHISTIYANGGRSGRVMEKAFSEEDVTTTAAALDVAAEIQLALTHSAATPAADHLRRLGLERARKFGWHDTYTFTKAMGEMMLGDYRKDMSSAILTNSNKVPIVVLRPSIIEGSYAHPFPGWIEGNRMLDPISQNYCKGRMTSFPGHPDSIVDVVPVDMVVNAVLAAVTRHGATTVADNSNNMVNVYQIGSSVSNPMTLSELFTLYYLHFDSSPMMIKGKPIRLSSPLDICTSIDEFSSALHLPDIPSGSRLGRRLRQEAIRMATFYLPYMSFMGRYDCSNTEKLMEEMSEEERAEFGFDVKKIDWRHYIAQVHLPGLRKHVMKERLPATAHV</sequence>
<accession>A0AAV0IY40</accession>
<dbReference type="SUPFAM" id="SSF51735">
    <property type="entry name" value="NAD(P)-binding Rossmann-fold domains"/>
    <property type="match status" value="1"/>
</dbReference>
<evidence type="ECO:0000256" key="3">
    <source>
        <dbReference type="ARBA" id="ARBA00023098"/>
    </source>
</evidence>
<evidence type="ECO:0000313" key="8">
    <source>
        <dbReference type="EMBL" id="CAI0402451.1"/>
    </source>
</evidence>
<evidence type="ECO:0000256" key="2">
    <source>
        <dbReference type="ARBA" id="ARBA00022516"/>
    </source>
</evidence>
<feature type="region of interest" description="Disordered" evidence="5">
    <location>
        <begin position="20"/>
        <end position="63"/>
    </location>
</feature>
<dbReference type="Pfam" id="PF03015">
    <property type="entry name" value="Sterile"/>
    <property type="match status" value="1"/>
</dbReference>
<name>A0AAV0IY40_9ROSI</name>
<feature type="domain" description="Thioester reductase (TE)" evidence="7">
    <location>
        <begin position="117"/>
        <end position="421"/>
    </location>
</feature>